<sequence>MEDFHPLRSWRPRVAVDVGTAYIRVARLGAGVEIHPLAAAPAPPLRQGVVADPVAVAAFLRPGLERARRWGMLGPRVLVGAPTDAREDERALLHQALRAAGAAEVEIVPEPCAAALGAGVDLSSPYAQMIVDVGEGVTDCAILRCGEIVATSTLRVGCADLREQVRLGLLDMGHKSLQAADPGRILTSLGVSEDAEGAAAMRVVPADVDAGAPVHISAALVRALVAPVVARIVGTVADFLRGAPPEPGCEIIESGIFLTGGGALVPGLAGLLAEATAVPIHSPPHPLDAVILGLRRMAAAP</sequence>
<dbReference type="InterPro" id="IPR004753">
    <property type="entry name" value="MreB"/>
</dbReference>
<name>A0ABY5ZNT8_9BACT</name>
<keyword evidence="3" id="KW-0547">Nucleotide-binding</keyword>
<accession>A0ABY5ZNT8</accession>
<dbReference type="Gene3D" id="3.30.420.40">
    <property type="match status" value="2"/>
</dbReference>
<comment type="subcellular location">
    <subcellularLocation>
        <location evidence="1">Cytoplasm</location>
    </subcellularLocation>
</comment>
<dbReference type="PRINTS" id="PR01652">
    <property type="entry name" value="SHAPEPROTEIN"/>
</dbReference>
<dbReference type="SUPFAM" id="SSF53067">
    <property type="entry name" value="Actin-like ATPase domain"/>
    <property type="match status" value="2"/>
</dbReference>
<gene>
    <name evidence="7" type="ORF">L9S41_16980</name>
</gene>
<proteinExistence type="inferred from homology"/>
<dbReference type="PANTHER" id="PTHR42749:SF1">
    <property type="entry name" value="CELL SHAPE-DETERMINING PROTEIN MREB"/>
    <property type="match status" value="1"/>
</dbReference>
<comment type="similarity">
    <text evidence="6">Belongs to the FtsA/MreB family.</text>
</comment>
<evidence type="ECO:0000256" key="5">
    <source>
        <dbReference type="ARBA" id="ARBA00022960"/>
    </source>
</evidence>
<dbReference type="PANTHER" id="PTHR42749">
    <property type="entry name" value="CELL SHAPE-DETERMINING PROTEIN MREB"/>
    <property type="match status" value="1"/>
</dbReference>
<dbReference type="EMBL" id="CP092109">
    <property type="protein sequence ID" value="UWZ79354.1"/>
    <property type="molecule type" value="Genomic_DNA"/>
</dbReference>
<evidence type="ECO:0000256" key="1">
    <source>
        <dbReference type="ARBA" id="ARBA00004496"/>
    </source>
</evidence>
<evidence type="ECO:0000313" key="8">
    <source>
        <dbReference type="Proteomes" id="UP001060414"/>
    </source>
</evidence>
<dbReference type="InterPro" id="IPR043129">
    <property type="entry name" value="ATPase_NBD"/>
</dbReference>
<dbReference type="Proteomes" id="UP001060414">
    <property type="component" value="Chromosome"/>
</dbReference>
<keyword evidence="5" id="KW-0133">Cell shape</keyword>
<protein>
    <submittedName>
        <fullName evidence="7">Rod shape-determining protein</fullName>
    </submittedName>
</protein>
<dbReference type="RefSeq" id="WP_260747710.1">
    <property type="nucleotide sequence ID" value="NZ_CP092109.1"/>
</dbReference>
<dbReference type="InterPro" id="IPR056546">
    <property type="entry name" value="MreB_MamK-like"/>
</dbReference>
<dbReference type="Pfam" id="PF06723">
    <property type="entry name" value="MreB_Mbl"/>
    <property type="match status" value="1"/>
</dbReference>
<keyword evidence="8" id="KW-1185">Reference proteome</keyword>
<evidence type="ECO:0000313" key="7">
    <source>
        <dbReference type="EMBL" id="UWZ79354.1"/>
    </source>
</evidence>
<reference evidence="7" key="1">
    <citation type="journal article" date="2022" name="Environ. Microbiol.">
        <title>Geoalkalibacter halelectricus SAP #1 sp. nov. possessing extracellular electron transfer and mineral#reducing capabilities from a haloalkaline environment.</title>
        <authorList>
            <person name="Yadav S."/>
            <person name="Singh R."/>
            <person name="Sundharam S.S."/>
            <person name="Chaudhary S."/>
            <person name="Krishnamurthi S."/>
            <person name="Patil S.A."/>
        </authorList>
    </citation>
    <scope>NUCLEOTIDE SEQUENCE</scope>
    <source>
        <strain evidence="7">SAP-1</strain>
    </source>
</reference>
<organism evidence="7 8">
    <name type="scientific">Geoalkalibacter halelectricus</name>
    <dbReference type="NCBI Taxonomy" id="2847045"/>
    <lineage>
        <taxon>Bacteria</taxon>
        <taxon>Pseudomonadati</taxon>
        <taxon>Thermodesulfobacteriota</taxon>
        <taxon>Desulfuromonadia</taxon>
        <taxon>Desulfuromonadales</taxon>
        <taxon>Geoalkalibacteraceae</taxon>
        <taxon>Geoalkalibacter</taxon>
    </lineage>
</organism>
<evidence type="ECO:0000256" key="6">
    <source>
        <dbReference type="ARBA" id="ARBA00023458"/>
    </source>
</evidence>
<keyword evidence="2" id="KW-0963">Cytoplasm</keyword>
<evidence type="ECO:0000256" key="3">
    <source>
        <dbReference type="ARBA" id="ARBA00022741"/>
    </source>
</evidence>
<evidence type="ECO:0000256" key="2">
    <source>
        <dbReference type="ARBA" id="ARBA00022490"/>
    </source>
</evidence>
<keyword evidence="4" id="KW-0067">ATP-binding</keyword>
<evidence type="ECO:0000256" key="4">
    <source>
        <dbReference type="ARBA" id="ARBA00022840"/>
    </source>
</evidence>